<dbReference type="SFLD" id="SFLDG01086">
    <property type="entry name" value="elongater_protein-like"/>
    <property type="match status" value="1"/>
</dbReference>
<dbReference type="SMART" id="SM00729">
    <property type="entry name" value="Elp3"/>
    <property type="match status" value="1"/>
</dbReference>
<sequence>MTNPIEKKLKKIITSELSKSSIQTRADLDCFKRRIAKKYGLTILKNSELLKIYHETTAKKREGFNSSPLLEILLRKRPVRSLSGIVNVSVLTKPYPCPGKCIFCPQEKNVPKSYLKNEPAVQRAIVNKFNPYQQVIMRLRALKETGHPTDKIEIRIIGGTWSYYPKTYQRWFITECFRACNNFNKRIKNQESRIGACGEAYRDHLYRSFQRGGLCKLCKLQQKNEKAKCRAVGIAVETRPDFINPSEIKQMRELGITKVELGVQTLYDDILSQNQRGHNVDATITATRLLKNAGFKISYQIMPDLYGSNLKKDAAMFCELFENPDFKPDYLKIYPLALIKNTALHRLYQAKKYKPYTRKELLRLLIEIKKHIPYWCRVERIIRDIPSTDIIEGGSKVLNLREIVQKEMQKRGLRCRCVRCREVKKNYNPKERIKLFREDYEASNSKEVFLSFENQSRSKIYALLRLRLPVLALKLKHSHYSRPPHLRPNSKN</sequence>
<dbReference type="GO" id="GO:0046872">
    <property type="term" value="F:metal ion binding"/>
    <property type="evidence" value="ECO:0007669"/>
    <property type="project" value="UniProtKB-KW"/>
</dbReference>
<dbReference type="InterPro" id="IPR034687">
    <property type="entry name" value="ELP3-like"/>
</dbReference>
<dbReference type="InterPro" id="IPR039661">
    <property type="entry name" value="ELP3"/>
</dbReference>
<keyword evidence="8" id="KW-0411">Iron-sulfur</keyword>
<dbReference type="Pfam" id="PF16199">
    <property type="entry name" value="Radical_SAM_C"/>
    <property type="match status" value="1"/>
</dbReference>
<dbReference type="GO" id="GO:0016746">
    <property type="term" value="F:acyltransferase activity"/>
    <property type="evidence" value="ECO:0007669"/>
    <property type="project" value="UniProtKB-KW"/>
</dbReference>
<dbReference type="NCBIfam" id="TIGR01211">
    <property type="entry name" value="ELP3"/>
    <property type="match status" value="1"/>
</dbReference>
<evidence type="ECO:0000256" key="8">
    <source>
        <dbReference type="ARBA" id="ARBA00023014"/>
    </source>
</evidence>
<keyword evidence="9" id="KW-0012">Acyltransferase</keyword>
<dbReference type="SFLD" id="SFLDS00029">
    <property type="entry name" value="Radical_SAM"/>
    <property type="match status" value="1"/>
</dbReference>
<feature type="domain" description="Radical SAM core" evidence="10">
    <location>
        <begin position="82"/>
        <end position="377"/>
    </location>
</feature>
<dbReference type="PANTHER" id="PTHR11135:SF0">
    <property type="entry name" value="ELONGATOR COMPLEX PROTEIN 3"/>
    <property type="match status" value="1"/>
</dbReference>
<organism evidence="11 12">
    <name type="scientific">bacterium (Candidatus Gribaldobacteria) CG08_land_8_20_14_0_20_39_15</name>
    <dbReference type="NCBI Taxonomy" id="2014273"/>
    <lineage>
        <taxon>Bacteria</taxon>
        <taxon>Candidatus Gribaldobacteria</taxon>
    </lineage>
</organism>
<dbReference type="GO" id="GO:0005737">
    <property type="term" value="C:cytoplasm"/>
    <property type="evidence" value="ECO:0007669"/>
    <property type="project" value="TreeGrafter"/>
</dbReference>
<dbReference type="SUPFAM" id="SSF102114">
    <property type="entry name" value="Radical SAM enzymes"/>
    <property type="match status" value="1"/>
</dbReference>
<evidence type="ECO:0000313" key="11">
    <source>
        <dbReference type="EMBL" id="PIU14684.1"/>
    </source>
</evidence>
<evidence type="ECO:0000256" key="5">
    <source>
        <dbReference type="ARBA" id="ARBA00022694"/>
    </source>
</evidence>
<dbReference type="InterPro" id="IPR006638">
    <property type="entry name" value="Elp3/MiaA/NifB-like_rSAM"/>
</dbReference>
<dbReference type="InterPro" id="IPR032432">
    <property type="entry name" value="Radical_SAM_C"/>
</dbReference>
<evidence type="ECO:0000256" key="7">
    <source>
        <dbReference type="ARBA" id="ARBA00023004"/>
    </source>
</evidence>
<comment type="cofactor">
    <cofactor evidence="1">
        <name>[4Fe-4S] cluster</name>
        <dbReference type="ChEBI" id="CHEBI:49883"/>
    </cofactor>
</comment>
<dbReference type="EMBL" id="PEXQ01000063">
    <property type="protein sequence ID" value="PIU14684.1"/>
    <property type="molecule type" value="Genomic_DNA"/>
</dbReference>
<evidence type="ECO:0000256" key="3">
    <source>
        <dbReference type="ARBA" id="ARBA00022679"/>
    </source>
</evidence>
<evidence type="ECO:0000256" key="6">
    <source>
        <dbReference type="ARBA" id="ARBA00022723"/>
    </source>
</evidence>
<keyword evidence="6" id="KW-0479">Metal-binding</keyword>
<dbReference type="InterPro" id="IPR007197">
    <property type="entry name" value="rSAM"/>
</dbReference>
<proteinExistence type="predicted"/>
<dbReference type="Pfam" id="PF04055">
    <property type="entry name" value="Radical_SAM"/>
    <property type="match status" value="1"/>
</dbReference>
<dbReference type="Gene3D" id="3.20.20.70">
    <property type="entry name" value="Aldolase class I"/>
    <property type="match status" value="1"/>
</dbReference>
<protein>
    <submittedName>
        <fullName evidence="11">tRNA uridine(34) 5-carboxymethylaminomethyl modification radical SAM/GNAT enzyme Elp3</fullName>
    </submittedName>
</protein>
<dbReference type="GO" id="GO:0002926">
    <property type="term" value="P:tRNA wobble base 5-methoxycarbonylmethyl-2-thiouridinylation"/>
    <property type="evidence" value="ECO:0007669"/>
    <property type="project" value="TreeGrafter"/>
</dbReference>
<dbReference type="InterPro" id="IPR058240">
    <property type="entry name" value="rSAM_sf"/>
</dbReference>
<keyword evidence="4" id="KW-0949">S-adenosyl-L-methionine</keyword>
<dbReference type="GO" id="GO:0051539">
    <property type="term" value="F:4 iron, 4 sulfur cluster binding"/>
    <property type="evidence" value="ECO:0007669"/>
    <property type="project" value="UniProtKB-KW"/>
</dbReference>
<dbReference type="PANTHER" id="PTHR11135">
    <property type="entry name" value="HISTONE ACETYLTRANSFERASE-RELATED"/>
    <property type="match status" value="1"/>
</dbReference>
<evidence type="ECO:0000256" key="4">
    <source>
        <dbReference type="ARBA" id="ARBA00022691"/>
    </source>
</evidence>
<evidence type="ECO:0000313" key="12">
    <source>
        <dbReference type="Proteomes" id="UP000229784"/>
    </source>
</evidence>
<evidence type="ECO:0000256" key="9">
    <source>
        <dbReference type="ARBA" id="ARBA00023315"/>
    </source>
</evidence>
<evidence type="ECO:0000259" key="10">
    <source>
        <dbReference type="PROSITE" id="PS51918"/>
    </source>
</evidence>
<reference evidence="12" key="1">
    <citation type="submission" date="2017-09" db="EMBL/GenBank/DDBJ databases">
        <title>Depth-based differentiation of microbial function through sediment-hosted aquifers and enrichment of novel symbionts in the deep terrestrial subsurface.</title>
        <authorList>
            <person name="Probst A.J."/>
            <person name="Ladd B."/>
            <person name="Jarett J.K."/>
            <person name="Geller-Mcgrath D.E."/>
            <person name="Sieber C.M.K."/>
            <person name="Emerson J.B."/>
            <person name="Anantharaman K."/>
            <person name="Thomas B.C."/>
            <person name="Malmstrom R."/>
            <person name="Stieglmeier M."/>
            <person name="Klingl A."/>
            <person name="Woyke T."/>
            <person name="Ryan C.M."/>
            <person name="Banfield J.F."/>
        </authorList>
    </citation>
    <scope>NUCLEOTIDE SEQUENCE [LARGE SCALE GENOMIC DNA]</scope>
</reference>
<name>A0A2M6XTZ8_9BACT</name>
<evidence type="ECO:0000256" key="2">
    <source>
        <dbReference type="ARBA" id="ARBA00022485"/>
    </source>
</evidence>
<dbReference type="PROSITE" id="PS51918">
    <property type="entry name" value="RADICAL_SAM"/>
    <property type="match status" value="1"/>
</dbReference>
<dbReference type="InterPro" id="IPR013785">
    <property type="entry name" value="Aldolase_TIM"/>
</dbReference>
<dbReference type="AlphaFoldDB" id="A0A2M6XTZ8"/>
<comment type="caution">
    <text evidence="11">The sequence shown here is derived from an EMBL/GenBank/DDBJ whole genome shotgun (WGS) entry which is preliminary data.</text>
</comment>
<gene>
    <name evidence="11" type="ORF">COT20_02605</name>
</gene>
<keyword evidence="2" id="KW-0004">4Fe-4S</keyword>
<evidence type="ECO:0000256" key="1">
    <source>
        <dbReference type="ARBA" id="ARBA00001966"/>
    </source>
</evidence>
<keyword evidence="3" id="KW-0808">Transferase</keyword>
<accession>A0A2M6XTZ8</accession>
<dbReference type="Proteomes" id="UP000229784">
    <property type="component" value="Unassembled WGS sequence"/>
</dbReference>
<keyword evidence="7" id="KW-0408">Iron</keyword>
<keyword evidence="5" id="KW-0819">tRNA processing</keyword>